<evidence type="ECO:0000313" key="1">
    <source>
        <dbReference type="EMBL" id="BAC83744.1"/>
    </source>
</evidence>
<accession>Q6Z5P7</accession>
<gene>
    <name evidence="1" type="primary">OSJNBb0052O11.107</name>
</gene>
<protein>
    <submittedName>
        <fullName evidence="1">Uncharacterized protein</fullName>
    </submittedName>
</protein>
<name>Q6Z5P7_ORYSJ</name>
<dbReference type="Proteomes" id="UP000000763">
    <property type="component" value="Chromosome 7"/>
</dbReference>
<evidence type="ECO:0000313" key="2">
    <source>
        <dbReference type="Proteomes" id="UP000000763"/>
    </source>
</evidence>
<proteinExistence type="predicted"/>
<organism evidence="1 2">
    <name type="scientific">Oryza sativa subsp. japonica</name>
    <name type="common">Rice</name>
    <dbReference type="NCBI Taxonomy" id="39947"/>
    <lineage>
        <taxon>Eukaryota</taxon>
        <taxon>Viridiplantae</taxon>
        <taxon>Streptophyta</taxon>
        <taxon>Embryophyta</taxon>
        <taxon>Tracheophyta</taxon>
        <taxon>Spermatophyta</taxon>
        <taxon>Magnoliopsida</taxon>
        <taxon>Liliopsida</taxon>
        <taxon>Poales</taxon>
        <taxon>Poaceae</taxon>
        <taxon>BOP clade</taxon>
        <taxon>Oryzoideae</taxon>
        <taxon>Oryzeae</taxon>
        <taxon>Oryzinae</taxon>
        <taxon>Oryza</taxon>
        <taxon>Oryza sativa</taxon>
    </lineage>
</organism>
<dbReference type="AlphaFoldDB" id="Q6Z5P7"/>
<dbReference type="EMBL" id="AP005105">
    <property type="protein sequence ID" value="BAC83744.1"/>
    <property type="molecule type" value="Genomic_DNA"/>
</dbReference>
<reference evidence="2" key="1">
    <citation type="journal article" date="2005" name="Nature">
        <title>The map-based sequence of the rice genome.</title>
        <authorList>
            <consortium name="International rice genome sequencing project (IRGSP)"/>
            <person name="Matsumoto T."/>
            <person name="Wu J."/>
            <person name="Kanamori H."/>
            <person name="Katayose Y."/>
            <person name="Fujisawa M."/>
            <person name="Namiki N."/>
            <person name="Mizuno H."/>
            <person name="Yamamoto K."/>
            <person name="Antonio B.A."/>
            <person name="Baba T."/>
            <person name="Sakata K."/>
            <person name="Nagamura Y."/>
            <person name="Aoki H."/>
            <person name="Arikawa K."/>
            <person name="Arita K."/>
            <person name="Bito T."/>
            <person name="Chiden Y."/>
            <person name="Fujitsuka N."/>
            <person name="Fukunaka R."/>
            <person name="Hamada M."/>
            <person name="Harada C."/>
            <person name="Hayashi A."/>
            <person name="Hijishita S."/>
            <person name="Honda M."/>
            <person name="Hosokawa S."/>
            <person name="Ichikawa Y."/>
            <person name="Idonuma A."/>
            <person name="Iijima M."/>
            <person name="Ikeda M."/>
            <person name="Ikeno M."/>
            <person name="Ito K."/>
            <person name="Ito S."/>
            <person name="Ito T."/>
            <person name="Ito Y."/>
            <person name="Ito Y."/>
            <person name="Iwabuchi A."/>
            <person name="Kamiya K."/>
            <person name="Karasawa W."/>
            <person name="Kurita K."/>
            <person name="Katagiri S."/>
            <person name="Kikuta A."/>
            <person name="Kobayashi H."/>
            <person name="Kobayashi N."/>
            <person name="Machita K."/>
            <person name="Maehara T."/>
            <person name="Masukawa M."/>
            <person name="Mizubayashi T."/>
            <person name="Mukai Y."/>
            <person name="Nagasaki H."/>
            <person name="Nagata Y."/>
            <person name="Naito S."/>
            <person name="Nakashima M."/>
            <person name="Nakama Y."/>
            <person name="Nakamichi Y."/>
            <person name="Nakamura M."/>
            <person name="Meguro A."/>
            <person name="Negishi M."/>
            <person name="Ohta I."/>
            <person name="Ohta T."/>
            <person name="Okamoto M."/>
            <person name="Ono N."/>
            <person name="Saji S."/>
            <person name="Sakaguchi M."/>
            <person name="Sakai K."/>
            <person name="Shibata M."/>
            <person name="Shimokawa T."/>
            <person name="Song J."/>
            <person name="Takazaki Y."/>
            <person name="Terasawa K."/>
            <person name="Tsugane M."/>
            <person name="Tsuji K."/>
            <person name="Ueda S."/>
            <person name="Waki K."/>
            <person name="Yamagata H."/>
            <person name="Yamamoto M."/>
            <person name="Yamamoto S."/>
            <person name="Yamane H."/>
            <person name="Yoshiki S."/>
            <person name="Yoshihara R."/>
            <person name="Yukawa K."/>
            <person name="Zhong H."/>
            <person name="Yano M."/>
            <person name="Yuan Q."/>
            <person name="Ouyang S."/>
            <person name="Liu J."/>
            <person name="Jones K.M."/>
            <person name="Gansberger K."/>
            <person name="Moffat K."/>
            <person name="Hill J."/>
            <person name="Bera J."/>
            <person name="Fadrosh D."/>
            <person name="Jin S."/>
            <person name="Johri S."/>
            <person name="Kim M."/>
            <person name="Overton L."/>
            <person name="Reardon M."/>
            <person name="Tsitrin T."/>
            <person name="Vuong H."/>
            <person name="Weaver B."/>
            <person name="Ciecko A."/>
            <person name="Tallon L."/>
            <person name="Jackson J."/>
            <person name="Pai G."/>
            <person name="Aken S.V."/>
            <person name="Utterback T."/>
            <person name="Reidmuller S."/>
            <person name="Feldblyum T."/>
            <person name="Hsiao J."/>
            <person name="Zismann V."/>
            <person name="Iobst S."/>
            <person name="de Vazeille A.R."/>
            <person name="Buell C.R."/>
            <person name="Ying K."/>
            <person name="Li Y."/>
            <person name="Lu T."/>
            <person name="Huang Y."/>
            <person name="Zhao Q."/>
            <person name="Feng Q."/>
            <person name="Zhang L."/>
            <person name="Zhu J."/>
            <person name="Weng Q."/>
            <person name="Mu J."/>
            <person name="Lu Y."/>
            <person name="Fan D."/>
            <person name="Liu Y."/>
            <person name="Guan J."/>
            <person name="Zhang Y."/>
            <person name="Yu S."/>
            <person name="Liu X."/>
            <person name="Zhang Y."/>
            <person name="Hong G."/>
            <person name="Han B."/>
            <person name="Choisne N."/>
            <person name="Demange N."/>
            <person name="Orjeda G."/>
            <person name="Samain S."/>
            <person name="Cattolico L."/>
            <person name="Pelletier E."/>
            <person name="Couloux A."/>
            <person name="Segurens B."/>
            <person name="Wincker P."/>
            <person name="D'Hont A."/>
            <person name="Scarpelli C."/>
            <person name="Weissenbach J."/>
            <person name="Salanoubat M."/>
            <person name="Quetier F."/>
            <person name="Yu Y."/>
            <person name="Kim H.R."/>
            <person name="Rambo T."/>
            <person name="Currie J."/>
            <person name="Collura K."/>
            <person name="Luo M."/>
            <person name="Yang T."/>
            <person name="Ammiraju J.S.S."/>
            <person name="Engler F."/>
            <person name="Soderlund C."/>
            <person name="Wing R.A."/>
            <person name="Palmer L.E."/>
            <person name="de la Bastide M."/>
            <person name="Spiegel L."/>
            <person name="Nascimento L."/>
            <person name="Zutavern T."/>
            <person name="O'Shaughnessy A."/>
            <person name="Dike S."/>
            <person name="Dedhia N."/>
            <person name="Preston R."/>
            <person name="Balija V."/>
            <person name="McCombie W.R."/>
            <person name="Chow T."/>
            <person name="Chen H."/>
            <person name="Chung M."/>
            <person name="Chen C."/>
            <person name="Shaw J."/>
            <person name="Wu H."/>
            <person name="Hsiao K."/>
            <person name="Chao Y."/>
            <person name="Chu M."/>
            <person name="Cheng C."/>
            <person name="Hour A."/>
            <person name="Lee P."/>
            <person name="Lin S."/>
            <person name="Lin Y."/>
            <person name="Liou J."/>
            <person name="Liu S."/>
            <person name="Hsing Y."/>
            <person name="Raghuvanshi S."/>
            <person name="Mohanty A."/>
            <person name="Bharti A.K."/>
            <person name="Gaur A."/>
            <person name="Gupta V."/>
            <person name="Kumar D."/>
            <person name="Ravi V."/>
            <person name="Vij S."/>
            <person name="Kapur A."/>
            <person name="Khurana P."/>
            <person name="Khurana P."/>
            <person name="Khurana J.P."/>
            <person name="Tyagi A.K."/>
            <person name="Gaikwad K."/>
            <person name="Singh A."/>
            <person name="Dalal V."/>
            <person name="Srivastava S."/>
            <person name="Dixit A."/>
            <person name="Pal A.K."/>
            <person name="Ghazi I.A."/>
            <person name="Yadav M."/>
            <person name="Pandit A."/>
            <person name="Bhargava A."/>
            <person name="Sureshbabu K."/>
            <person name="Batra K."/>
            <person name="Sharma T.R."/>
            <person name="Mohapatra T."/>
            <person name="Singh N.K."/>
            <person name="Messing J."/>
            <person name="Nelson A.B."/>
            <person name="Fuks G."/>
            <person name="Kavchok S."/>
            <person name="Keizer G."/>
            <person name="Linton E."/>
            <person name="Llaca V."/>
            <person name="Song R."/>
            <person name="Tanyolac B."/>
            <person name="Young S."/>
            <person name="Ho-Il K."/>
            <person name="Hahn J.H."/>
            <person name="Sangsakoo G."/>
            <person name="Vanavichit A."/>
            <person name="de Mattos Luiz.A.T."/>
            <person name="Zimmer P.D."/>
            <person name="Malone G."/>
            <person name="Dellagostin O."/>
            <person name="de Oliveira A.C."/>
            <person name="Bevan M."/>
            <person name="Bancroft I."/>
            <person name="Minx P."/>
            <person name="Cordum H."/>
            <person name="Wilson R."/>
            <person name="Cheng Z."/>
            <person name="Jin W."/>
            <person name="Jiang J."/>
            <person name="Leong S.A."/>
            <person name="Iwama H."/>
            <person name="Gojobori T."/>
            <person name="Itoh T."/>
            <person name="Niimura Y."/>
            <person name="Fujii Y."/>
            <person name="Habara T."/>
            <person name="Sakai H."/>
            <person name="Sato Y."/>
            <person name="Wilson G."/>
            <person name="Kumar K."/>
            <person name="McCouch S."/>
            <person name="Juretic N."/>
            <person name="Hoen D."/>
            <person name="Wright S."/>
            <person name="Bruskiewich R."/>
            <person name="Bureau T."/>
            <person name="Miyao A."/>
            <person name="Hirochika H."/>
            <person name="Nishikawa T."/>
            <person name="Kadowaki K."/>
            <person name="Sugiura M."/>
            <person name="Burr B."/>
            <person name="Sasaki T."/>
        </authorList>
    </citation>
    <scope>NUCLEOTIDE SEQUENCE [LARGE SCALE GENOMIC DNA]</scope>
    <source>
        <strain evidence="2">cv. Nipponbare</strain>
    </source>
</reference>
<sequence length="53" mass="6167">MKTDEDILHYYPLAKTPKSGGDRSWALVKRVGMMRTSSTITRWQRRQSRVATV</sequence>
<reference evidence="2" key="2">
    <citation type="journal article" date="2008" name="Nucleic Acids Res.">
        <title>The rice annotation project database (RAP-DB): 2008 update.</title>
        <authorList>
            <consortium name="The rice annotation project (RAP)"/>
        </authorList>
    </citation>
    <scope>GENOME REANNOTATION</scope>
    <source>
        <strain evidence="2">cv. Nipponbare</strain>
    </source>
</reference>